<feature type="region of interest" description="Disordered" evidence="1">
    <location>
        <begin position="115"/>
        <end position="137"/>
    </location>
</feature>
<protein>
    <recommendedName>
        <fullName evidence="2">Cupin type-2 domain-containing protein</fullName>
    </recommendedName>
</protein>
<feature type="domain" description="Cupin type-2" evidence="2">
    <location>
        <begin position="38"/>
        <end position="107"/>
    </location>
</feature>
<dbReference type="SUPFAM" id="SSF51182">
    <property type="entry name" value="RmlC-like cupins"/>
    <property type="match status" value="1"/>
</dbReference>
<name>A0ABQ3YM73_9ACTN</name>
<accession>A0ABQ3YM73</accession>
<dbReference type="InterPro" id="IPR011051">
    <property type="entry name" value="RmlC_Cupin_sf"/>
</dbReference>
<dbReference type="RefSeq" id="WP_203778229.1">
    <property type="nucleotide sequence ID" value="NZ_BAAABO010000047.1"/>
</dbReference>
<evidence type="ECO:0000313" key="3">
    <source>
        <dbReference type="EMBL" id="GID81025.1"/>
    </source>
</evidence>
<dbReference type="Pfam" id="PF07883">
    <property type="entry name" value="Cupin_2"/>
    <property type="match status" value="1"/>
</dbReference>
<keyword evidence="4" id="KW-1185">Reference proteome</keyword>
<dbReference type="Proteomes" id="UP000609879">
    <property type="component" value="Unassembled WGS sequence"/>
</dbReference>
<dbReference type="InterPro" id="IPR014710">
    <property type="entry name" value="RmlC-like_jellyroll"/>
</dbReference>
<reference evidence="3 4" key="1">
    <citation type="submission" date="2021-01" db="EMBL/GenBank/DDBJ databases">
        <title>Whole genome shotgun sequence of Actinoplanes deccanensis NBRC 13994.</title>
        <authorList>
            <person name="Komaki H."/>
            <person name="Tamura T."/>
        </authorList>
    </citation>
    <scope>NUCLEOTIDE SEQUENCE [LARGE SCALE GENOMIC DNA]</scope>
    <source>
        <strain evidence="3 4">NBRC 13994</strain>
    </source>
</reference>
<comment type="caution">
    <text evidence="3">The sequence shown here is derived from an EMBL/GenBank/DDBJ whole genome shotgun (WGS) entry which is preliminary data.</text>
</comment>
<dbReference type="Gene3D" id="2.60.120.10">
    <property type="entry name" value="Jelly Rolls"/>
    <property type="match status" value="1"/>
</dbReference>
<evidence type="ECO:0000259" key="2">
    <source>
        <dbReference type="Pfam" id="PF07883"/>
    </source>
</evidence>
<dbReference type="InterPro" id="IPR013096">
    <property type="entry name" value="Cupin_2"/>
</dbReference>
<organism evidence="3 4">
    <name type="scientific">Paractinoplanes deccanensis</name>
    <dbReference type="NCBI Taxonomy" id="113561"/>
    <lineage>
        <taxon>Bacteria</taxon>
        <taxon>Bacillati</taxon>
        <taxon>Actinomycetota</taxon>
        <taxon>Actinomycetes</taxon>
        <taxon>Micromonosporales</taxon>
        <taxon>Micromonosporaceae</taxon>
        <taxon>Paractinoplanes</taxon>
    </lineage>
</organism>
<dbReference type="EMBL" id="BOMI01000218">
    <property type="protein sequence ID" value="GID81025.1"/>
    <property type="molecule type" value="Genomic_DNA"/>
</dbReference>
<sequence length="137" mass="14861">MNKRFETRQLPATVDAVAPDGSDVRLLLGLEAGGMAHFQLRPWATSVPVRHRTVAEIWYFVTGHGQMWRRQDQAETVEDVSAGTAVTIPVGTSFQFRSTSDEPLAAVGVTMPPWPGPGEAEILDEGRWPPTVAPGPA</sequence>
<gene>
    <name evidence="3" type="ORF">Ade02nite_96660</name>
</gene>
<proteinExistence type="predicted"/>
<evidence type="ECO:0000313" key="4">
    <source>
        <dbReference type="Proteomes" id="UP000609879"/>
    </source>
</evidence>
<evidence type="ECO:0000256" key="1">
    <source>
        <dbReference type="SAM" id="MobiDB-lite"/>
    </source>
</evidence>